<evidence type="ECO:0000256" key="2">
    <source>
        <dbReference type="SAM" id="Phobius"/>
    </source>
</evidence>
<keyword evidence="4" id="KW-1185">Reference proteome</keyword>
<reference evidence="3 4" key="1">
    <citation type="journal article" date="2024" name="Commun. Biol.">
        <title>Comparative genomic analysis of thermophilic fungi reveals convergent evolutionary adaptations and gene losses.</title>
        <authorList>
            <person name="Steindorff A.S."/>
            <person name="Aguilar-Pontes M.V."/>
            <person name="Robinson A.J."/>
            <person name="Andreopoulos B."/>
            <person name="LaButti K."/>
            <person name="Kuo A."/>
            <person name="Mondo S."/>
            <person name="Riley R."/>
            <person name="Otillar R."/>
            <person name="Haridas S."/>
            <person name="Lipzen A."/>
            <person name="Grimwood J."/>
            <person name="Schmutz J."/>
            <person name="Clum A."/>
            <person name="Reid I.D."/>
            <person name="Moisan M.C."/>
            <person name="Butler G."/>
            <person name="Nguyen T.T.M."/>
            <person name="Dewar K."/>
            <person name="Conant G."/>
            <person name="Drula E."/>
            <person name="Henrissat B."/>
            <person name="Hansel C."/>
            <person name="Singer S."/>
            <person name="Hutchinson M.I."/>
            <person name="de Vries R.P."/>
            <person name="Natvig D.O."/>
            <person name="Powell A.J."/>
            <person name="Tsang A."/>
            <person name="Grigoriev I.V."/>
        </authorList>
    </citation>
    <scope>NUCLEOTIDE SEQUENCE [LARGE SCALE GENOMIC DNA]</scope>
    <source>
        <strain evidence="3 4">ATCC 24622</strain>
    </source>
</reference>
<evidence type="ECO:0000256" key="1">
    <source>
        <dbReference type="SAM" id="MobiDB-lite"/>
    </source>
</evidence>
<feature type="region of interest" description="Disordered" evidence="1">
    <location>
        <begin position="53"/>
        <end position="76"/>
    </location>
</feature>
<evidence type="ECO:0000313" key="3">
    <source>
        <dbReference type="EMBL" id="KAL1842938.1"/>
    </source>
</evidence>
<keyword evidence="2" id="KW-0812">Transmembrane</keyword>
<sequence>MAGRECTDLLAMGLFALFLSVVVVVEAWAAIFYSARKLFSRRGAIHLEENQPNGPLSVRSDASYASCPATEEKRGI</sequence>
<dbReference type="EMBL" id="JAZHXJ010001890">
    <property type="protein sequence ID" value="KAL1842938.1"/>
    <property type="molecule type" value="Genomic_DNA"/>
</dbReference>
<accession>A0ABR3VML5</accession>
<evidence type="ECO:0000313" key="4">
    <source>
        <dbReference type="Proteomes" id="UP001586593"/>
    </source>
</evidence>
<name>A0ABR3VML5_9PEZI</name>
<keyword evidence="2" id="KW-0472">Membrane</keyword>
<comment type="caution">
    <text evidence="3">The sequence shown here is derived from an EMBL/GenBank/DDBJ whole genome shotgun (WGS) entry which is preliminary data.</text>
</comment>
<proteinExistence type="predicted"/>
<keyword evidence="2" id="KW-1133">Transmembrane helix</keyword>
<dbReference type="Proteomes" id="UP001586593">
    <property type="component" value="Unassembled WGS sequence"/>
</dbReference>
<feature type="transmembrane region" description="Helical" evidence="2">
    <location>
        <begin position="12"/>
        <end position="33"/>
    </location>
</feature>
<protein>
    <submittedName>
        <fullName evidence="3">Uncharacterized protein</fullName>
    </submittedName>
</protein>
<gene>
    <name evidence="3" type="ORF">VTK73DRAFT_2968</name>
</gene>
<organism evidence="3 4">
    <name type="scientific">Phialemonium thermophilum</name>
    <dbReference type="NCBI Taxonomy" id="223376"/>
    <lineage>
        <taxon>Eukaryota</taxon>
        <taxon>Fungi</taxon>
        <taxon>Dikarya</taxon>
        <taxon>Ascomycota</taxon>
        <taxon>Pezizomycotina</taxon>
        <taxon>Sordariomycetes</taxon>
        <taxon>Sordariomycetidae</taxon>
        <taxon>Cephalothecales</taxon>
        <taxon>Cephalothecaceae</taxon>
        <taxon>Phialemonium</taxon>
    </lineage>
</organism>